<reference evidence="2" key="1">
    <citation type="submission" date="2020-02" db="EMBL/GenBank/DDBJ databases">
        <authorList>
            <person name="Meier V. D."/>
        </authorList>
    </citation>
    <scope>NUCLEOTIDE SEQUENCE</scope>
    <source>
        <strain evidence="2">AVDCRST_MAG32</strain>
    </source>
</reference>
<gene>
    <name evidence="2" type="ORF">AVDCRST_MAG32-308</name>
</gene>
<dbReference type="EMBL" id="CADCUM010000014">
    <property type="protein sequence ID" value="CAA9368332.1"/>
    <property type="molecule type" value="Genomic_DNA"/>
</dbReference>
<feature type="region of interest" description="Disordered" evidence="1">
    <location>
        <begin position="1"/>
        <end position="40"/>
    </location>
</feature>
<feature type="non-terminal residue" evidence="2">
    <location>
        <position position="40"/>
    </location>
</feature>
<name>A0A6J4MWA2_9ACTN</name>
<proteinExistence type="predicted"/>
<feature type="non-terminal residue" evidence="2">
    <location>
        <position position="1"/>
    </location>
</feature>
<evidence type="ECO:0000256" key="1">
    <source>
        <dbReference type="SAM" id="MobiDB-lite"/>
    </source>
</evidence>
<evidence type="ECO:0000313" key="2">
    <source>
        <dbReference type="EMBL" id="CAA9368332.1"/>
    </source>
</evidence>
<feature type="compositionally biased region" description="Gly residues" evidence="1">
    <location>
        <begin position="26"/>
        <end position="40"/>
    </location>
</feature>
<protein>
    <submittedName>
        <fullName evidence="2">Uncharacterized protein</fullName>
    </submittedName>
</protein>
<dbReference type="AlphaFoldDB" id="A0A6J4MWA2"/>
<accession>A0A6J4MWA2</accession>
<organism evidence="2">
    <name type="scientific">uncultured Nocardioides sp</name>
    <dbReference type="NCBI Taxonomy" id="198441"/>
    <lineage>
        <taxon>Bacteria</taxon>
        <taxon>Bacillati</taxon>
        <taxon>Actinomycetota</taxon>
        <taxon>Actinomycetes</taxon>
        <taxon>Propionibacteriales</taxon>
        <taxon>Nocardioidaceae</taxon>
        <taxon>Nocardioides</taxon>
        <taxon>environmental samples</taxon>
    </lineage>
</organism>
<sequence>DHDSDRAQDPRPAGRAGSCGRRDGGASAGGGRGPRGCAGL</sequence>